<feature type="region of interest" description="Disordered" evidence="1">
    <location>
        <begin position="104"/>
        <end position="125"/>
    </location>
</feature>
<organism evidence="2 3">
    <name type="scientific">Chlamydomonas eustigma</name>
    <dbReference type="NCBI Taxonomy" id="1157962"/>
    <lineage>
        <taxon>Eukaryota</taxon>
        <taxon>Viridiplantae</taxon>
        <taxon>Chlorophyta</taxon>
        <taxon>core chlorophytes</taxon>
        <taxon>Chlorophyceae</taxon>
        <taxon>CS clade</taxon>
        <taxon>Chlamydomonadales</taxon>
        <taxon>Chlamydomonadaceae</taxon>
        <taxon>Chlamydomonas</taxon>
    </lineage>
</organism>
<evidence type="ECO:0000313" key="3">
    <source>
        <dbReference type="Proteomes" id="UP000232323"/>
    </source>
</evidence>
<sequence>MSTVVVFDIETDRLLGDGVSVRDSRATVLACCHLDEDTSSPRSYFADVPEDCDAFGRELDSAGTLIAYNGRGCVVPEAPRPLRGDPGPDRRVGQPGHPACVEREAAQDGGRRAGGPVVVGRTPGPRRALLPRRRRLARGAVEDGATRVPGGEAAERPVGRAGLVSILLPAEVDDPSRVRVAVLAVDPQDGYVAFGHEALVRGLKALEVRELDAALGRSTADGDSLRARVRRDVQVNDRRRLRDGLGVAQETVVVLVRVPRGVVPGQHRPPEDVVIRMSAALREDRRELQGPRGADGLQRDLDARHQGEHLEREPVPGRIGVQRVQHALATRQHRGLPQLDGLLDEEDAVLPPQQLGDAVQQCRLPRPDVALQGYQEHLWFICFSPWVYTGSVATRRLRRPEQ</sequence>
<accession>A0A250XN36</accession>
<proteinExistence type="predicted"/>
<dbReference type="AlphaFoldDB" id="A0A250XN36"/>
<gene>
    <name evidence="2" type="ORF">CEUSTIGMA_g11915.t1</name>
</gene>
<evidence type="ECO:0000313" key="2">
    <source>
        <dbReference type="EMBL" id="GAX84495.1"/>
    </source>
</evidence>
<name>A0A250XN36_9CHLO</name>
<evidence type="ECO:0000256" key="1">
    <source>
        <dbReference type="SAM" id="MobiDB-lite"/>
    </source>
</evidence>
<keyword evidence="3" id="KW-1185">Reference proteome</keyword>
<dbReference type="Proteomes" id="UP000232323">
    <property type="component" value="Unassembled WGS sequence"/>
</dbReference>
<feature type="compositionally biased region" description="Basic and acidic residues" evidence="1">
    <location>
        <begin position="80"/>
        <end position="92"/>
    </location>
</feature>
<feature type="compositionally biased region" description="Low complexity" evidence="1">
    <location>
        <begin position="114"/>
        <end position="125"/>
    </location>
</feature>
<protein>
    <submittedName>
        <fullName evidence="2">Uncharacterized protein</fullName>
    </submittedName>
</protein>
<dbReference type="EMBL" id="BEGY01000127">
    <property type="protein sequence ID" value="GAX84495.1"/>
    <property type="molecule type" value="Genomic_DNA"/>
</dbReference>
<feature type="region of interest" description="Disordered" evidence="1">
    <location>
        <begin position="78"/>
        <end position="97"/>
    </location>
</feature>
<reference evidence="2 3" key="1">
    <citation type="submission" date="2017-08" db="EMBL/GenBank/DDBJ databases">
        <title>Acidophilic green algal genome provides insights into adaptation to an acidic environment.</title>
        <authorList>
            <person name="Hirooka S."/>
            <person name="Hirose Y."/>
            <person name="Kanesaki Y."/>
            <person name="Higuchi S."/>
            <person name="Fujiwara T."/>
            <person name="Onuma R."/>
            <person name="Era A."/>
            <person name="Ohbayashi R."/>
            <person name="Uzuka A."/>
            <person name="Nozaki H."/>
            <person name="Yoshikawa H."/>
            <person name="Miyagishima S.Y."/>
        </authorList>
    </citation>
    <scope>NUCLEOTIDE SEQUENCE [LARGE SCALE GENOMIC DNA]</scope>
    <source>
        <strain evidence="2 3">NIES-2499</strain>
    </source>
</reference>
<comment type="caution">
    <text evidence="2">The sequence shown here is derived from an EMBL/GenBank/DDBJ whole genome shotgun (WGS) entry which is preliminary data.</text>
</comment>